<comment type="caution">
    <text evidence="1">The sequence shown here is derived from an EMBL/GenBank/DDBJ whole genome shotgun (WGS) entry which is preliminary data.</text>
</comment>
<evidence type="ECO:0000313" key="1">
    <source>
        <dbReference type="EMBL" id="MBK0398782.1"/>
    </source>
</evidence>
<accession>A0A8J7M6J7</accession>
<reference evidence="1" key="1">
    <citation type="submission" date="2020-12" db="EMBL/GenBank/DDBJ databases">
        <title>Bacterial taxonomy.</title>
        <authorList>
            <person name="Pan X."/>
        </authorList>
    </citation>
    <scope>NUCLEOTIDE SEQUENCE</scope>
    <source>
        <strain evidence="1">M0105</strain>
    </source>
</reference>
<proteinExistence type="predicted"/>
<dbReference type="Proteomes" id="UP000655420">
    <property type="component" value="Unassembled WGS sequence"/>
</dbReference>
<evidence type="ECO:0000313" key="2">
    <source>
        <dbReference type="Proteomes" id="UP000655420"/>
    </source>
</evidence>
<dbReference type="RefSeq" id="WP_200608392.1">
    <property type="nucleotide sequence ID" value="NZ_JAEHHL010000002.1"/>
</dbReference>
<keyword evidence="2" id="KW-1185">Reference proteome</keyword>
<organism evidence="1 2">
    <name type="scientific">Thermohalobaculum xanthum</name>
    <dbReference type="NCBI Taxonomy" id="2753746"/>
    <lineage>
        <taxon>Bacteria</taxon>
        <taxon>Pseudomonadati</taxon>
        <taxon>Pseudomonadota</taxon>
        <taxon>Alphaproteobacteria</taxon>
        <taxon>Rhodobacterales</taxon>
        <taxon>Paracoccaceae</taxon>
        <taxon>Thermohalobaculum</taxon>
    </lineage>
</organism>
<dbReference type="EMBL" id="JAEHHL010000002">
    <property type="protein sequence ID" value="MBK0398782.1"/>
    <property type="molecule type" value="Genomic_DNA"/>
</dbReference>
<name>A0A8J7M6J7_9RHOB</name>
<protein>
    <submittedName>
        <fullName evidence="1">Uncharacterized protein</fullName>
    </submittedName>
</protein>
<dbReference type="AlphaFoldDB" id="A0A8J7M6J7"/>
<sequence length="70" mass="7081">MKPFVAGATAVFMIVAVLFAGGAFEREDSGSAEKAGEHIDKALKSAGDAAEKAAEKAAEVLGGGKETNKK</sequence>
<gene>
    <name evidence="1" type="ORF">H0I76_06250</name>
</gene>